<comment type="caution">
    <text evidence="2">The sequence shown here is derived from an EMBL/GenBank/DDBJ whole genome shotgun (WGS) entry which is preliminary data.</text>
</comment>
<organism evidence="2 3">
    <name type="scientific">Blepharisma stoltei</name>
    <dbReference type="NCBI Taxonomy" id="1481888"/>
    <lineage>
        <taxon>Eukaryota</taxon>
        <taxon>Sar</taxon>
        <taxon>Alveolata</taxon>
        <taxon>Ciliophora</taxon>
        <taxon>Postciliodesmatophora</taxon>
        <taxon>Heterotrichea</taxon>
        <taxon>Heterotrichida</taxon>
        <taxon>Blepharismidae</taxon>
        <taxon>Blepharisma</taxon>
    </lineage>
</organism>
<evidence type="ECO:0000313" key="3">
    <source>
        <dbReference type="Proteomes" id="UP001162131"/>
    </source>
</evidence>
<name>A0AAU9JHS9_9CILI</name>
<protein>
    <recommendedName>
        <fullName evidence="4">Odorant receptor</fullName>
    </recommendedName>
</protein>
<feature type="transmembrane region" description="Helical" evidence="1">
    <location>
        <begin position="148"/>
        <end position="177"/>
    </location>
</feature>
<feature type="transmembrane region" description="Helical" evidence="1">
    <location>
        <begin position="101"/>
        <end position="128"/>
    </location>
</feature>
<sequence length="529" mass="61785">MENVKQRDLLNSWGEGFWKRHLKAFAFIRLLMFYVLDMLEDKFIIPELSMTIGALYILDLNTKILGTYELQAICYHLNEDKKKNIPWVFNVDSSFSKYSHWFYFFIFVGNIRSSPYIISLLCALYSTYDTILKLIDASLCPAYSHETAAWITNIIVGYIRAILSIWAFFLWIAVLFFPKKYRKSIQIYEIFGKIAKLILLKVLCCKRRQKTKAVLRIPFTYPFRIIISAWISYAFAFAVMILYSIAFYSFYYLADSLASYKDYLETQDGDSPFIIFYLQSTSVFTVSEGIALLTKAITLVRSLFPCALAGIIIGHLFVIYSIGVMLYRYKQYMLIIIHESDNRELLKRIWRFSSHLAIFFPAQFVINCVFLQFTFSFLVFSILFGIALYINLSGPGSYFAGRTIWFWLSFSPLILGTFYFPKLVEKDRKVKNKLYFCFWDGWYFLIGFIGAFIKGITRYILGTSVALFFGFRAHVSIMPSPFDRLDSLYRSFYGCMTLHCISLGIMLTQREIEEMSIIHKDKGPPKVVF</sequence>
<feature type="transmembrane region" description="Helical" evidence="1">
    <location>
        <begin position="274"/>
        <end position="294"/>
    </location>
</feature>
<keyword evidence="1" id="KW-1133">Transmembrane helix</keyword>
<feature type="transmembrane region" description="Helical" evidence="1">
    <location>
        <begin position="373"/>
        <end position="392"/>
    </location>
</feature>
<dbReference type="EMBL" id="CAJZBQ010000040">
    <property type="protein sequence ID" value="CAG9326424.1"/>
    <property type="molecule type" value="Genomic_DNA"/>
</dbReference>
<keyword evidence="1" id="KW-0472">Membrane</keyword>
<keyword evidence="1" id="KW-0812">Transmembrane</keyword>
<accession>A0AAU9JHS9</accession>
<evidence type="ECO:0008006" key="4">
    <source>
        <dbReference type="Google" id="ProtNLM"/>
    </source>
</evidence>
<reference evidence="2" key="1">
    <citation type="submission" date="2021-09" db="EMBL/GenBank/DDBJ databases">
        <authorList>
            <consortium name="AG Swart"/>
            <person name="Singh M."/>
            <person name="Singh A."/>
            <person name="Seah K."/>
            <person name="Emmerich C."/>
        </authorList>
    </citation>
    <scope>NUCLEOTIDE SEQUENCE</scope>
    <source>
        <strain evidence="2">ATCC30299</strain>
    </source>
</reference>
<feature type="transmembrane region" description="Helical" evidence="1">
    <location>
        <begin position="442"/>
        <end position="471"/>
    </location>
</feature>
<dbReference type="Proteomes" id="UP001162131">
    <property type="component" value="Unassembled WGS sequence"/>
</dbReference>
<feature type="transmembrane region" description="Helical" evidence="1">
    <location>
        <begin position="349"/>
        <end position="366"/>
    </location>
</feature>
<feature type="transmembrane region" description="Helical" evidence="1">
    <location>
        <begin position="404"/>
        <end position="421"/>
    </location>
</feature>
<evidence type="ECO:0000313" key="2">
    <source>
        <dbReference type="EMBL" id="CAG9326424.1"/>
    </source>
</evidence>
<evidence type="ECO:0000256" key="1">
    <source>
        <dbReference type="SAM" id="Phobius"/>
    </source>
</evidence>
<gene>
    <name evidence="2" type="ORF">BSTOLATCC_MIC40851</name>
</gene>
<proteinExistence type="predicted"/>
<dbReference type="AlphaFoldDB" id="A0AAU9JHS9"/>
<keyword evidence="3" id="KW-1185">Reference proteome</keyword>
<feature type="transmembrane region" description="Helical" evidence="1">
    <location>
        <begin position="225"/>
        <end position="254"/>
    </location>
</feature>
<feature type="transmembrane region" description="Helical" evidence="1">
    <location>
        <begin position="306"/>
        <end position="329"/>
    </location>
</feature>